<organism evidence="1">
    <name type="scientific">uncultured Caudovirales phage</name>
    <dbReference type="NCBI Taxonomy" id="2100421"/>
    <lineage>
        <taxon>Viruses</taxon>
        <taxon>Duplodnaviria</taxon>
        <taxon>Heunggongvirae</taxon>
        <taxon>Uroviricota</taxon>
        <taxon>Caudoviricetes</taxon>
        <taxon>Peduoviridae</taxon>
        <taxon>Maltschvirus</taxon>
        <taxon>Maltschvirus maltsch</taxon>
    </lineage>
</organism>
<dbReference type="EMBL" id="LR796340">
    <property type="protein sequence ID" value="CAB4137833.1"/>
    <property type="molecule type" value="Genomic_DNA"/>
</dbReference>
<reference evidence="1" key="1">
    <citation type="submission" date="2020-04" db="EMBL/GenBank/DDBJ databases">
        <authorList>
            <person name="Chiriac C."/>
            <person name="Salcher M."/>
            <person name="Ghai R."/>
            <person name="Kavagutti S V."/>
        </authorList>
    </citation>
    <scope>NUCLEOTIDE SEQUENCE</scope>
</reference>
<evidence type="ECO:0000313" key="1">
    <source>
        <dbReference type="EMBL" id="CAB4137833.1"/>
    </source>
</evidence>
<dbReference type="InterPro" id="IPR036614">
    <property type="entry name" value="RusA-like_sf"/>
</dbReference>
<dbReference type="GO" id="GO:0000287">
    <property type="term" value="F:magnesium ion binding"/>
    <property type="evidence" value="ECO:0007669"/>
    <property type="project" value="InterPro"/>
</dbReference>
<dbReference type="GO" id="GO:0006310">
    <property type="term" value="P:DNA recombination"/>
    <property type="evidence" value="ECO:0007669"/>
    <property type="project" value="InterPro"/>
</dbReference>
<protein>
    <submittedName>
        <fullName evidence="1">Uncharacterized protein</fullName>
    </submittedName>
</protein>
<sequence>MTGARLHFVLPYALPVLNRALREHWSRRHKRLKGLAWEVRALTHGRRPPAPWPRARVTITRYGLKRPDHDGLVGGCKSLLDVLVTPGPVRMVKGCPQQRHPYGLAVIQDDNPSACELIATSVQVSSRQELRTEVLVEEIR</sequence>
<dbReference type="Gene3D" id="3.30.1330.70">
    <property type="entry name" value="Holliday junction resolvase RusA"/>
    <property type="match status" value="1"/>
</dbReference>
<proteinExistence type="predicted"/>
<gene>
    <name evidence="1" type="ORF">UFOVP326_98</name>
</gene>
<dbReference type="GO" id="GO:0006281">
    <property type="term" value="P:DNA repair"/>
    <property type="evidence" value="ECO:0007669"/>
    <property type="project" value="InterPro"/>
</dbReference>
<accession>A0A6J5LXC6</accession>
<name>A0A6J5LXC6_9CAUD</name>